<comment type="caution">
    <text evidence="2">The sequence shown here is derived from an EMBL/GenBank/DDBJ whole genome shotgun (WGS) entry which is preliminary data.</text>
</comment>
<evidence type="ECO:0000313" key="3">
    <source>
        <dbReference type="Proteomes" id="UP001044222"/>
    </source>
</evidence>
<feature type="region of interest" description="Disordered" evidence="1">
    <location>
        <begin position="23"/>
        <end position="60"/>
    </location>
</feature>
<name>A0A9D3MAI9_ANGAN</name>
<evidence type="ECO:0000256" key="1">
    <source>
        <dbReference type="SAM" id="MobiDB-lite"/>
    </source>
</evidence>
<keyword evidence="3" id="KW-1185">Reference proteome</keyword>
<dbReference type="EMBL" id="JAFIRN010000007">
    <property type="protein sequence ID" value="KAG5845480.1"/>
    <property type="molecule type" value="Genomic_DNA"/>
</dbReference>
<accession>A0A9D3MAI9</accession>
<evidence type="ECO:0000313" key="2">
    <source>
        <dbReference type="EMBL" id="KAG5845480.1"/>
    </source>
</evidence>
<feature type="compositionally biased region" description="Low complexity" evidence="1">
    <location>
        <begin position="25"/>
        <end position="34"/>
    </location>
</feature>
<dbReference type="AlphaFoldDB" id="A0A9D3MAI9"/>
<sequence>MVFPKINHGFLSADQQLIRRRLIKGDQGQAGPRGPQAPPDLEGPQVTQVKTVPEESQDFR</sequence>
<dbReference type="Proteomes" id="UP001044222">
    <property type="component" value="Chromosome 7"/>
</dbReference>
<proteinExistence type="predicted"/>
<reference evidence="2" key="1">
    <citation type="submission" date="2021-01" db="EMBL/GenBank/DDBJ databases">
        <title>A chromosome-scale assembly of European eel, Anguilla anguilla.</title>
        <authorList>
            <person name="Henkel C."/>
            <person name="Jong-Raadsen S.A."/>
            <person name="Dufour S."/>
            <person name="Weltzien F.-A."/>
            <person name="Palstra A.P."/>
            <person name="Pelster B."/>
            <person name="Spaink H.P."/>
            <person name="Van Den Thillart G.E."/>
            <person name="Jansen H."/>
            <person name="Zahm M."/>
            <person name="Klopp C."/>
            <person name="Cedric C."/>
            <person name="Louis A."/>
            <person name="Berthelot C."/>
            <person name="Parey E."/>
            <person name="Roest Crollius H."/>
            <person name="Montfort J."/>
            <person name="Robinson-Rechavi M."/>
            <person name="Bucao C."/>
            <person name="Bouchez O."/>
            <person name="Gislard M."/>
            <person name="Lluch J."/>
            <person name="Milhes M."/>
            <person name="Lampietro C."/>
            <person name="Lopez Roques C."/>
            <person name="Donnadieu C."/>
            <person name="Braasch I."/>
            <person name="Desvignes T."/>
            <person name="Postlethwait J."/>
            <person name="Bobe J."/>
            <person name="Guiguen Y."/>
            <person name="Dirks R."/>
        </authorList>
    </citation>
    <scope>NUCLEOTIDE SEQUENCE</scope>
    <source>
        <strain evidence="2">Tag_6206</strain>
        <tissue evidence="2">Liver</tissue>
    </source>
</reference>
<protein>
    <submittedName>
        <fullName evidence="2">Uncharacterized protein</fullName>
    </submittedName>
</protein>
<organism evidence="2 3">
    <name type="scientific">Anguilla anguilla</name>
    <name type="common">European freshwater eel</name>
    <name type="synonym">Muraena anguilla</name>
    <dbReference type="NCBI Taxonomy" id="7936"/>
    <lineage>
        <taxon>Eukaryota</taxon>
        <taxon>Metazoa</taxon>
        <taxon>Chordata</taxon>
        <taxon>Craniata</taxon>
        <taxon>Vertebrata</taxon>
        <taxon>Euteleostomi</taxon>
        <taxon>Actinopterygii</taxon>
        <taxon>Neopterygii</taxon>
        <taxon>Teleostei</taxon>
        <taxon>Anguilliformes</taxon>
        <taxon>Anguillidae</taxon>
        <taxon>Anguilla</taxon>
    </lineage>
</organism>
<gene>
    <name evidence="2" type="ORF">ANANG_G00139570</name>
</gene>